<evidence type="ECO:0000313" key="1">
    <source>
        <dbReference type="EMBL" id="AWH97611.1"/>
    </source>
</evidence>
<reference evidence="1 2" key="1">
    <citation type="submission" date="2016-04" db="EMBL/GenBank/DDBJ databases">
        <title>Complete genome sequence of the haloalkaliphilic hydrocarbon-degrading bacterium Dietzia psychralcaliphila ILA-1T, isolated from a drain of a fish product-processing plant.</title>
        <authorList>
            <person name="Zhao J."/>
            <person name="Hu B."/>
            <person name="Geng S."/>
            <person name="Nie Y."/>
            <person name="Tang Y."/>
        </authorList>
    </citation>
    <scope>NUCLEOTIDE SEQUENCE [LARGE SCALE GENOMIC DNA]</scope>
    <source>
        <strain evidence="1 2">ILA-1</strain>
        <plasmid evidence="1 2">unnamed</plasmid>
    </source>
</reference>
<evidence type="ECO:0000313" key="2">
    <source>
        <dbReference type="Proteomes" id="UP000244903"/>
    </source>
</evidence>
<gene>
    <name evidence="1" type="ORF">A6048_17895</name>
</gene>
<keyword evidence="1" id="KW-0614">Plasmid</keyword>
<dbReference type="KEGG" id="dpc:A6048_17895"/>
<keyword evidence="2" id="KW-1185">Reference proteome</keyword>
<organism evidence="1 2">
    <name type="scientific">Dietzia psychralcaliphila</name>
    <dbReference type="NCBI Taxonomy" id="139021"/>
    <lineage>
        <taxon>Bacteria</taxon>
        <taxon>Bacillati</taxon>
        <taxon>Actinomycetota</taxon>
        <taxon>Actinomycetes</taxon>
        <taxon>Mycobacteriales</taxon>
        <taxon>Dietziaceae</taxon>
        <taxon>Dietzia</taxon>
    </lineage>
</organism>
<proteinExistence type="predicted"/>
<dbReference type="AlphaFoldDB" id="A0AAD0JXK6"/>
<dbReference type="EMBL" id="CP015454">
    <property type="protein sequence ID" value="AWH97611.1"/>
    <property type="molecule type" value="Genomic_DNA"/>
</dbReference>
<dbReference type="Proteomes" id="UP000244903">
    <property type="component" value="Plasmid unnamed"/>
</dbReference>
<accession>A0AAD0JXK6</accession>
<name>A0AAD0JXK6_9ACTN</name>
<sequence>MGRRLVIIRPSAHKHGIADDDIRAALATPLLSGPLDDDHPQRILTLGFDSQARVLELVALHYDDGSIEVIHAMKARRTYLDLLD</sequence>
<protein>
    <submittedName>
        <fullName evidence="1">Uncharacterized protein</fullName>
    </submittedName>
</protein>
<geneLocation type="plasmid" evidence="1 2">
    <name>unnamed</name>
</geneLocation>
<dbReference type="RefSeq" id="WP_107749419.1">
    <property type="nucleotide sequence ID" value="NZ_CP015454.1"/>
</dbReference>